<dbReference type="Pfam" id="PF08240">
    <property type="entry name" value="ADH_N"/>
    <property type="match status" value="1"/>
</dbReference>
<proteinExistence type="inferred from homology"/>
<comment type="cofactor">
    <cofactor evidence="1 5">
        <name>Zn(2+)</name>
        <dbReference type="ChEBI" id="CHEBI:29105"/>
    </cofactor>
</comment>
<evidence type="ECO:0000313" key="8">
    <source>
        <dbReference type="EMBL" id="TFB85143.1"/>
    </source>
</evidence>
<gene>
    <name evidence="8" type="ORF">E3O11_08910</name>
    <name evidence="7" type="ORF">SAMN05216274_101330</name>
</gene>
<evidence type="ECO:0000256" key="3">
    <source>
        <dbReference type="ARBA" id="ARBA00022833"/>
    </source>
</evidence>
<dbReference type="InterPro" id="IPR050129">
    <property type="entry name" value="Zn_alcohol_dh"/>
</dbReference>
<sequence>MKAVYFEEFGVLPVLREVPEPLISAAGVIVRVEATGLCRSDWHGWLGHDADIALPHVPGHELVGVIDVVGPLVRRFRVGQRVTVPFVCACGECPECDAGNGQVCRNQTQPGFTHWGSYAERVALHNADVNLIAIPDDLDAGAAAMLGCRFATSYRGLVHQARLQAGETLVVVGCGGVGLSAVMIGQALGAIVIAVDINSDALEAASRVGAAHVVNSAELPDDEVVERIRALASGGADVSLEALGRENTVAIGIRSLATRGRHVQIGLLADDPRIPLGTVIARELTVLGSHGMPAHDYPALLDLVLSGGLRPQDLISRRITLAEAPAALAAMSTPGAAAGVTLIEVTRPI</sequence>
<evidence type="ECO:0000259" key="6">
    <source>
        <dbReference type="SMART" id="SM00829"/>
    </source>
</evidence>
<protein>
    <submittedName>
        <fullName evidence="8">Alcohol dehydrogenase</fullName>
    </submittedName>
</protein>
<keyword evidence="9" id="KW-1185">Reference proteome</keyword>
<dbReference type="RefSeq" id="WP_092448132.1">
    <property type="nucleotide sequence ID" value="NZ_BKAC01000010.1"/>
</dbReference>
<dbReference type="SMART" id="SM00829">
    <property type="entry name" value="PKS_ER"/>
    <property type="match status" value="1"/>
</dbReference>
<evidence type="ECO:0000256" key="2">
    <source>
        <dbReference type="ARBA" id="ARBA00022723"/>
    </source>
</evidence>
<name>A0A1I2Y7H6_9MICO</name>
<keyword evidence="3 5" id="KW-0862">Zinc</keyword>
<dbReference type="PANTHER" id="PTHR43401:SF5">
    <property type="entry name" value="ALCOHOL DEHYDROGENASE-RELATED"/>
    <property type="match status" value="1"/>
</dbReference>
<keyword evidence="4" id="KW-0560">Oxidoreductase</keyword>
<dbReference type="GO" id="GO:0008270">
    <property type="term" value="F:zinc ion binding"/>
    <property type="evidence" value="ECO:0007669"/>
    <property type="project" value="InterPro"/>
</dbReference>
<accession>A0A1I2Y7H6</accession>
<dbReference type="InterPro" id="IPR020843">
    <property type="entry name" value="ER"/>
</dbReference>
<comment type="caution">
    <text evidence="8">The sequence shown here is derived from an EMBL/GenBank/DDBJ whole genome shotgun (WGS) entry which is preliminary data.</text>
</comment>
<dbReference type="InterPro" id="IPR011032">
    <property type="entry name" value="GroES-like_sf"/>
</dbReference>
<reference evidence="8 10" key="2">
    <citation type="submission" date="2019-03" db="EMBL/GenBank/DDBJ databases">
        <title>Genomics of glacier-inhabiting Cryobacterium strains.</title>
        <authorList>
            <person name="Liu Q."/>
            <person name="Xin Y.-H."/>
        </authorList>
    </citation>
    <scope>NUCLEOTIDE SEQUENCE [LARGE SCALE GENOMIC DNA]</scope>
    <source>
        <strain evidence="8 10">Hh34</strain>
    </source>
</reference>
<evidence type="ECO:0000256" key="5">
    <source>
        <dbReference type="RuleBase" id="RU361277"/>
    </source>
</evidence>
<evidence type="ECO:0000313" key="9">
    <source>
        <dbReference type="Proteomes" id="UP000199681"/>
    </source>
</evidence>
<dbReference type="Proteomes" id="UP000297963">
    <property type="component" value="Unassembled WGS sequence"/>
</dbReference>
<dbReference type="PANTHER" id="PTHR43401">
    <property type="entry name" value="L-THREONINE 3-DEHYDROGENASE"/>
    <property type="match status" value="1"/>
</dbReference>
<dbReference type="Pfam" id="PF00107">
    <property type="entry name" value="ADH_zinc_N"/>
    <property type="match status" value="1"/>
</dbReference>
<comment type="similarity">
    <text evidence="5">Belongs to the zinc-containing alcohol dehydrogenase family.</text>
</comment>
<dbReference type="PROSITE" id="PS00059">
    <property type="entry name" value="ADH_ZINC"/>
    <property type="match status" value="1"/>
</dbReference>
<evidence type="ECO:0000313" key="10">
    <source>
        <dbReference type="Proteomes" id="UP000297963"/>
    </source>
</evidence>
<feature type="domain" description="Enoyl reductase (ER)" evidence="6">
    <location>
        <begin position="10"/>
        <end position="342"/>
    </location>
</feature>
<dbReference type="EMBL" id="SOFE01000014">
    <property type="protein sequence ID" value="TFB85143.1"/>
    <property type="molecule type" value="Genomic_DNA"/>
</dbReference>
<reference evidence="7 9" key="1">
    <citation type="submission" date="2016-10" db="EMBL/GenBank/DDBJ databases">
        <authorList>
            <person name="Varghese N."/>
            <person name="Submissions S."/>
        </authorList>
    </citation>
    <scope>NUCLEOTIDE SEQUENCE [LARGE SCALE GENOMIC DNA]</scope>
    <source>
        <strain evidence="7 9">GMCC 1.11211</strain>
    </source>
</reference>
<dbReference type="SUPFAM" id="SSF51735">
    <property type="entry name" value="NAD(P)-binding Rossmann-fold domains"/>
    <property type="match status" value="1"/>
</dbReference>
<dbReference type="AlphaFoldDB" id="A0A1I2Y7H6"/>
<dbReference type="Gene3D" id="3.90.180.10">
    <property type="entry name" value="Medium-chain alcohol dehydrogenases, catalytic domain"/>
    <property type="match status" value="1"/>
</dbReference>
<evidence type="ECO:0000256" key="1">
    <source>
        <dbReference type="ARBA" id="ARBA00001947"/>
    </source>
</evidence>
<dbReference type="GO" id="GO:0016491">
    <property type="term" value="F:oxidoreductase activity"/>
    <property type="evidence" value="ECO:0007669"/>
    <property type="project" value="UniProtKB-KW"/>
</dbReference>
<evidence type="ECO:0000313" key="7">
    <source>
        <dbReference type="EMBL" id="SFH20331.1"/>
    </source>
</evidence>
<organism evidence="8 10">
    <name type="scientific">Cryobacterium levicorallinum</name>
    <dbReference type="NCBI Taxonomy" id="995038"/>
    <lineage>
        <taxon>Bacteria</taxon>
        <taxon>Bacillati</taxon>
        <taxon>Actinomycetota</taxon>
        <taxon>Actinomycetes</taxon>
        <taxon>Micrococcales</taxon>
        <taxon>Microbacteriaceae</taxon>
        <taxon>Cryobacterium</taxon>
    </lineage>
</organism>
<dbReference type="STRING" id="995038.SAMN05216274_101330"/>
<keyword evidence="2 5" id="KW-0479">Metal-binding</keyword>
<evidence type="ECO:0000256" key="4">
    <source>
        <dbReference type="ARBA" id="ARBA00023002"/>
    </source>
</evidence>
<dbReference type="SUPFAM" id="SSF50129">
    <property type="entry name" value="GroES-like"/>
    <property type="match status" value="1"/>
</dbReference>
<dbReference type="Proteomes" id="UP000199681">
    <property type="component" value="Unassembled WGS sequence"/>
</dbReference>
<dbReference type="InterPro" id="IPR013154">
    <property type="entry name" value="ADH-like_N"/>
</dbReference>
<dbReference type="InterPro" id="IPR013149">
    <property type="entry name" value="ADH-like_C"/>
</dbReference>
<dbReference type="EMBL" id="FOPW01000001">
    <property type="protein sequence ID" value="SFH20331.1"/>
    <property type="molecule type" value="Genomic_DNA"/>
</dbReference>
<dbReference type="InterPro" id="IPR002328">
    <property type="entry name" value="ADH_Zn_CS"/>
</dbReference>
<dbReference type="InterPro" id="IPR036291">
    <property type="entry name" value="NAD(P)-bd_dom_sf"/>
</dbReference>